<evidence type="ECO:0000256" key="6">
    <source>
        <dbReference type="ARBA" id="ARBA00022989"/>
    </source>
</evidence>
<evidence type="ECO:0000256" key="9">
    <source>
        <dbReference type="ARBA" id="ARBA00023285"/>
    </source>
</evidence>
<dbReference type="PANTHER" id="PTHR16130">
    <property type="entry name" value="LYSOSOMAL COBALAMIN TRANSPORTER-RELATED"/>
    <property type="match status" value="1"/>
</dbReference>
<feature type="transmembrane region" description="Helical" evidence="10">
    <location>
        <begin position="397"/>
        <end position="416"/>
    </location>
</feature>
<proteinExistence type="inferred from homology"/>
<keyword evidence="7 10" id="KW-0472">Membrane</keyword>
<dbReference type="AlphaFoldDB" id="A0A485LRI7"/>
<evidence type="ECO:0000313" key="12">
    <source>
        <dbReference type="EMBL" id="VFU01472.1"/>
    </source>
</evidence>
<feature type="transmembrane region" description="Helical" evidence="10">
    <location>
        <begin position="437"/>
        <end position="458"/>
    </location>
</feature>
<reference evidence="11" key="2">
    <citation type="submission" date="2019-06" db="EMBL/GenBank/DDBJ databases">
        <title>Genomics analysis of Aphanomyces spp. identifies a new class of oomycete effector associated with host adaptation.</title>
        <authorList>
            <person name="Gaulin E."/>
        </authorList>
    </citation>
    <scope>NUCLEOTIDE SEQUENCE</scope>
    <source>
        <strain evidence="11">CBS 578.67</strain>
    </source>
</reference>
<dbReference type="GO" id="GO:0031419">
    <property type="term" value="F:cobalamin binding"/>
    <property type="evidence" value="ECO:0007669"/>
    <property type="project" value="UniProtKB-KW"/>
</dbReference>
<feature type="transmembrane region" description="Helical" evidence="10">
    <location>
        <begin position="320"/>
        <end position="343"/>
    </location>
</feature>
<evidence type="ECO:0000256" key="7">
    <source>
        <dbReference type="ARBA" id="ARBA00023136"/>
    </source>
</evidence>
<feature type="transmembrane region" description="Helical" evidence="10">
    <location>
        <begin position="157"/>
        <end position="180"/>
    </location>
</feature>
<keyword evidence="6 10" id="KW-1133">Transmembrane helix</keyword>
<evidence type="ECO:0000256" key="1">
    <source>
        <dbReference type="ARBA" id="ARBA00004155"/>
    </source>
</evidence>
<organism evidence="12 13">
    <name type="scientific">Aphanomyces stellatus</name>
    <dbReference type="NCBI Taxonomy" id="120398"/>
    <lineage>
        <taxon>Eukaryota</taxon>
        <taxon>Sar</taxon>
        <taxon>Stramenopiles</taxon>
        <taxon>Oomycota</taxon>
        <taxon>Saprolegniomycetes</taxon>
        <taxon>Saprolegniales</taxon>
        <taxon>Verrucalvaceae</taxon>
        <taxon>Aphanomyces</taxon>
    </lineage>
</organism>
<evidence type="ECO:0000313" key="11">
    <source>
        <dbReference type="EMBL" id="KAF0683149.1"/>
    </source>
</evidence>
<sequence length="560" mass="61853">MDALLNLTATASTEVLVGDPTVGVPDIYGPYGIYALYTGVALLVWLVSYLVVIKLEVRPPTAHDGLSFSQPDTVSRVISIHSLFFALLCVLTPPVDVYVSTTRHLNQAKAIGIFYNVLFVVLLLVSFLLSPFAYFYAKQSEIHHITRYSTSQRVVSALKRTACFLCFMLILILIVLVVVLCGKPKGGDVAWLKPLLDLQTDTTLTLHVFLGLVLAIGTILWVWLGCRAMANIPVDGLIRPRRSDATALSYLLEEIELESHSVERARQNVMRKYSAAAGGLAISELDQARLKELQKRDDVLLERRRVFAKQAKTWLCCTSLVWRMPIGVGLLLVSIVIVLSLLLTSVDRLVHSSYQAGLSHHLSSLMYMLGFTLDVPAIPNPVDLLLVLSSKVFPLDYAIFAFCFLYIFVLSLVWLGRHGFQFLCFRIDRLHYHNTSPSTLVLTTLSMIYLALIGLFSLPTLAPQYAAFGHQQFTKNGTVLPCSLNATADPLVTSCMATQLSQIYNGFAGSVPLVGTAFVVAQLTFALAFVPFLIQAFVMTADGLASDDDDDPKRESLLKR</sequence>
<keyword evidence="9" id="KW-0170">Cobalt</keyword>
<keyword evidence="8" id="KW-0458">Lysosome</keyword>
<protein>
    <submittedName>
        <fullName evidence="12">Aste57867_24837 protein</fullName>
    </submittedName>
</protein>
<keyword evidence="13" id="KW-1185">Reference proteome</keyword>
<accession>A0A485LRI7</accession>
<dbReference type="GO" id="GO:0072665">
    <property type="term" value="P:protein localization to vacuole"/>
    <property type="evidence" value="ECO:0007669"/>
    <property type="project" value="TreeGrafter"/>
</dbReference>
<dbReference type="Pfam" id="PF04791">
    <property type="entry name" value="LMBR1"/>
    <property type="match status" value="1"/>
</dbReference>
<feature type="transmembrane region" description="Helical" evidence="10">
    <location>
        <begin position="31"/>
        <end position="52"/>
    </location>
</feature>
<name>A0A485LRI7_9STRA</name>
<comment type="subcellular location">
    <subcellularLocation>
        <location evidence="1">Lysosome membrane</location>
        <topology evidence="1">Multi-pass membrane protein</topology>
    </subcellularLocation>
</comment>
<gene>
    <name evidence="12" type="primary">Aste57867_24837</name>
    <name evidence="11" type="ORF">As57867_024759</name>
    <name evidence="12" type="ORF">ASTE57867_24837</name>
</gene>
<dbReference type="GO" id="GO:0005765">
    <property type="term" value="C:lysosomal membrane"/>
    <property type="evidence" value="ECO:0007669"/>
    <property type="project" value="UniProtKB-SubCell"/>
</dbReference>
<keyword evidence="5 10" id="KW-0812">Transmembrane</keyword>
<evidence type="ECO:0000256" key="4">
    <source>
        <dbReference type="ARBA" id="ARBA00022628"/>
    </source>
</evidence>
<feature type="transmembrane region" description="Helical" evidence="10">
    <location>
        <begin position="73"/>
        <end position="93"/>
    </location>
</feature>
<evidence type="ECO:0000256" key="2">
    <source>
        <dbReference type="ARBA" id="ARBA00009901"/>
    </source>
</evidence>
<feature type="transmembrane region" description="Helical" evidence="10">
    <location>
        <begin position="513"/>
        <end position="534"/>
    </location>
</feature>
<dbReference type="InterPro" id="IPR050854">
    <property type="entry name" value="LMBD1_LysCbl_Transport"/>
</dbReference>
<evidence type="ECO:0000256" key="5">
    <source>
        <dbReference type="ARBA" id="ARBA00022692"/>
    </source>
</evidence>
<keyword evidence="3" id="KW-0813">Transport</keyword>
<dbReference type="OrthoDB" id="73273at2759"/>
<evidence type="ECO:0000256" key="8">
    <source>
        <dbReference type="ARBA" id="ARBA00023228"/>
    </source>
</evidence>
<dbReference type="Proteomes" id="UP000332933">
    <property type="component" value="Unassembled WGS sequence"/>
</dbReference>
<keyword evidence="4" id="KW-0846">Cobalamin</keyword>
<dbReference type="EMBL" id="CAADRA010007477">
    <property type="protein sequence ID" value="VFU01472.1"/>
    <property type="molecule type" value="Genomic_DNA"/>
</dbReference>
<evidence type="ECO:0000313" key="13">
    <source>
        <dbReference type="Proteomes" id="UP000332933"/>
    </source>
</evidence>
<comment type="similarity">
    <text evidence="2">Belongs to the LIMR family. LMBRD1 subfamily.</text>
</comment>
<evidence type="ECO:0000256" key="3">
    <source>
        <dbReference type="ARBA" id="ARBA00022448"/>
    </source>
</evidence>
<feature type="transmembrane region" description="Helical" evidence="10">
    <location>
        <begin position="113"/>
        <end position="136"/>
    </location>
</feature>
<feature type="transmembrane region" description="Helical" evidence="10">
    <location>
        <begin position="204"/>
        <end position="224"/>
    </location>
</feature>
<evidence type="ECO:0000256" key="10">
    <source>
        <dbReference type="SAM" id="Phobius"/>
    </source>
</evidence>
<dbReference type="EMBL" id="VJMH01007451">
    <property type="protein sequence ID" value="KAF0683149.1"/>
    <property type="molecule type" value="Genomic_DNA"/>
</dbReference>
<dbReference type="InterPro" id="IPR006876">
    <property type="entry name" value="LMBR1-like_membr_prot"/>
</dbReference>
<dbReference type="PANTHER" id="PTHR16130:SF2">
    <property type="entry name" value="LYSOSOMAL COBALAMIN TRANSPORT ESCORT PROTEIN LMBD1"/>
    <property type="match status" value="1"/>
</dbReference>
<reference evidence="12 13" key="1">
    <citation type="submission" date="2019-03" db="EMBL/GenBank/DDBJ databases">
        <authorList>
            <person name="Gaulin E."/>
            <person name="Dumas B."/>
        </authorList>
    </citation>
    <scope>NUCLEOTIDE SEQUENCE [LARGE SCALE GENOMIC DNA]</scope>
    <source>
        <strain evidence="12">CBS 568.67</strain>
    </source>
</reference>